<dbReference type="GO" id="GO:0032182">
    <property type="term" value="F:ubiquitin-like protein binding"/>
    <property type="evidence" value="ECO:0007669"/>
    <property type="project" value="TreeGrafter"/>
</dbReference>
<protein>
    <recommendedName>
        <fullName evidence="2">Defective in cullin neddylation protein</fullName>
    </recommendedName>
</protein>
<sequence>MNKAQREKVTQFQNVTGAPQKVANDYLKRFSWSLDQAVDNFFAEGNSFSAKNPKTDTKKLENFFKKYKENDPNAMEEHIGIDGTQQLCKDIGVEVSDPVTLVLGYHCGAKNMGVFTKDEFTKGMNALGVDSVERLRDKLPEMRATLKERVRCKDIYGFTFQFALDQGQRTLPLEMCVEFWKMLLRDHFTLLDDWLEFVKDHCKNNVTKDTWMMLYDLATTISPDLSNYDGDGAWPVLIDEFVEWWNENKKNQDTSMSE</sequence>
<dbReference type="PROSITE" id="PS51229">
    <property type="entry name" value="DCUN1"/>
    <property type="match status" value="1"/>
</dbReference>
<keyword evidence="1" id="KW-0833">Ubl conjugation pathway</keyword>
<dbReference type="AlphaFoldDB" id="A0A0G4EXZ4"/>
<dbReference type="InterPro" id="IPR009060">
    <property type="entry name" value="UBA-like_sf"/>
</dbReference>
<dbReference type="PhylomeDB" id="A0A0G4EXZ4"/>
<dbReference type="Proteomes" id="UP000041254">
    <property type="component" value="Unassembled WGS sequence"/>
</dbReference>
<gene>
    <name evidence="4" type="ORF">Vbra_13786</name>
</gene>
<evidence type="ECO:0000313" key="5">
    <source>
        <dbReference type="Proteomes" id="UP000041254"/>
    </source>
</evidence>
<dbReference type="InterPro" id="IPR005176">
    <property type="entry name" value="PONY_dom"/>
</dbReference>
<organism evidence="4 5">
    <name type="scientific">Vitrella brassicaformis (strain CCMP3155)</name>
    <dbReference type="NCBI Taxonomy" id="1169540"/>
    <lineage>
        <taxon>Eukaryota</taxon>
        <taxon>Sar</taxon>
        <taxon>Alveolata</taxon>
        <taxon>Colpodellida</taxon>
        <taxon>Vitrellaceae</taxon>
        <taxon>Vitrella</taxon>
    </lineage>
</organism>
<evidence type="ECO:0000256" key="1">
    <source>
        <dbReference type="ARBA" id="ARBA00022786"/>
    </source>
</evidence>
<dbReference type="PANTHER" id="PTHR12281:SF31">
    <property type="entry name" value="DCN1-LIKE PROTEIN 3"/>
    <property type="match status" value="1"/>
</dbReference>
<dbReference type="OMA" id="LWCKFLQ"/>
<comment type="function">
    <text evidence="2">Neddylation of cullins play an essential role in the regulation of SCF-type complexes activity.</text>
</comment>
<reference evidence="4 5" key="1">
    <citation type="submission" date="2014-11" db="EMBL/GenBank/DDBJ databases">
        <authorList>
            <person name="Zhu J."/>
            <person name="Qi W."/>
            <person name="Song R."/>
        </authorList>
    </citation>
    <scope>NUCLEOTIDE SEQUENCE [LARGE SCALE GENOMIC DNA]</scope>
</reference>
<dbReference type="InParanoid" id="A0A0G4EXZ4"/>
<feature type="domain" description="DCUN1" evidence="3">
    <location>
        <begin position="55"/>
        <end position="246"/>
    </location>
</feature>
<dbReference type="GO" id="GO:0097602">
    <property type="term" value="F:cullin family protein binding"/>
    <property type="evidence" value="ECO:0007669"/>
    <property type="project" value="TreeGrafter"/>
</dbReference>
<dbReference type="Pfam" id="PF03556">
    <property type="entry name" value="Cullin_binding"/>
    <property type="match status" value="1"/>
</dbReference>
<dbReference type="GO" id="GO:0000151">
    <property type="term" value="C:ubiquitin ligase complex"/>
    <property type="evidence" value="ECO:0007669"/>
    <property type="project" value="TreeGrafter"/>
</dbReference>
<dbReference type="OrthoDB" id="309581at2759"/>
<dbReference type="FunFam" id="1.10.238.200:FF:000003">
    <property type="entry name" value="DCN1-like protein 3"/>
    <property type="match status" value="1"/>
</dbReference>
<dbReference type="GO" id="GO:0005886">
    <property type="term" value="C:plasma membrane"/>
    <property type="evidence" value="ECO:0007669"/>
    <property type="project" value="UniProtKB-ARBA"/>
</dbReference>
<dbReference type="Gene3D" id="1.10.8.10">
    <property type="entry name" value="DNA helicase RuvA subunit, C-terminal domain"/>
    <property type="match status" value="1"/>
</dbReference>
<evidence type="ECO:0000313" key="4">
    <source>
        <dbReference type="EMBL" id="CEM03285.1"/>
    </source>
</evidence>
<name>A0A0G4EXZ4_VITBC</name>
<accession>A0A0G4EXZ4</accession>
<dbReference type="Gene3D" id="1.10.238.10">
    <property type="entry name" value="EF-hand"/>
    <property type="match status" value="1"/>
</dbReference>
<dbReference type="VEuPathDB" id="CryptoDB:Vbra_13786"/>
<evidence type="ECO:0000259" key="3">
    <source>
        <dbReference type="PROSITE" id="PS51229"/>
    </source>
</evidence>
<dbReference type="SUPFAM" id="SSF46934">
    <property type="entry name" value="UBA-like"/>
    <property type="match status" value="1"/>
</dbReference>
<evidence type="ECO:0000256" key="2">
    <source>
        <dbReference type="RuleBase" id="RU410713"/>
    </source>
</evidence>
<dbReference type="STRING" id="1169540.A0A0G4EXZ4"/>
<dbReference type="PANTHER" id="PTHR12281">
    <property type="entry name" value="RP42 RELATED"/>
    <property type="match status" value="1"/>
</dbReference>
<keyword evidence="5" id="KW-1185">Reference proteome</keyword>
<dbReference type="Gene3D" id="1.10.238.200">
    <property type="entry name" value="Cullin, PONY binding domain"/>
    <property type="match status" value="1"/>
</dbReference>
<dbReference type="InterPro" id="IPR014764">
    <property type="entry name" value="DCN-prot"/>
</dbReference>
<dbReference type="InterPro" id="IPR042460">
    <property type="entry name" value="DCN1-like_PONY"/>
</dbReference>
<dbReference type="Pfam" id="PF14555">
    <property type="entry name" value="UBA_4"/>
    <property type="match status" value="1"/>
</dbReference>
<dbReference type="EMBL" id="CDMY01000337">
    <property type="protein sequence ID" value="CEM03285.1"/>
    <property type="molecule type" value="Genomic_DNA"/>
</dbReference>
<dbReference type="GO" id="GO:0031624">
    <property type="term" value="F:ubiquitin conjugating enzyme binding"/>
    <property type="evidence" value="ECO:0007669"/>
    <property type="project" value="TreeGrafter"/>
</dbReference>
<proteinExistence type="predicted"/>
<dbReference type="GO" id="GO:0045116">
    <property type="term" value="P:protein neddylation"/>
    <property type="evidence" value="ECO:0007669"/>
    <property type="project" value="TreeGrafter"/>
</dbReference>